<feature type="transmembrane region" description="Helical" evidence="6">
    <location>
        <begin position="475"/>
        <end position="493"/>
    </location>
</feature>
<sequence>MENHSFISYANGKSLAEINSTIAVPKTKNFFRMLFAYTGPGALVAVGYMDPGNWAASINGGQSFNFLLISTILISSLMAMLLQYMSAKLGIVTQMDLAQAIRARTSKRLSFILWIVIELAIMATDVAEVIGAAIALNLLFKIPLVIATFITIFDVFLLLLLSKVGFRKIEALISCLIMVILFVFAYQVMLAEPNWSKIFLSVFPSPELVAQHPVVNGLSPLTGSLGIIGATVMPHNFYLHSSICQTRKINHHDPDDVKNAVRFTTWDSNIQLILAFFVNVLLLIMGAAVFKSGAVKDSSFFGLYDALSNTAMLSNPILISVAKTGILSVLFAIALLASGQNSTITGTLTGQIVMEGFIHLKMPLWARRLFTRLLSVIPVIICVVMTANDTISQQHFALNMLLENSQVFLAFAVPFSIVPLLIMTDDKRMMGQFKNRRSWSVLGWISSIILIFLNLYNLPATFVSFNIMPKQDAKIFAYAIIVLIILLLAWTCWDMEKSKIRH</sequence>
<feature type="transmembrane region" description="Helical" evidence="6">
    <location>
        <begin position="436"/>
        <end position="455"/>
    </location>
</feature>
<dbReference type="PANTHER" id="PTHR11706">
    <property type="entry name" value="SOLUTE CARRIER PROTEIN FAMILY 11 MEMBER"/>
    <property type="match status" value="1"/>
</dbReference>
<dbReference type="Pfam" id="PF01566">
    <property type="entry name" value="Nramp"/>
    <property type="match status" value="1"/>
</dbReference>
<name>A0A135ZEZ0_9LACO</name>
<reference evidence="8" key="5">
    <citation type="submission" date="2024-06" db="EMBL/GenBank/DDBJ databases">
        <title>Vaginal Lactobacillus fatty acid response mechanisms reveal a metabolite-targeted strategy for bacterial vaginosis treatment.</title>
        <authorList>
            <person name="Zhu M."/>
            <person name="Blainey P.C."/>
            <person name="Bloom S.M."/>
            <person name="Kwon D.S."/>
        </authorList>
    </citation>
    <scope>NUCLEOTIDE SEQUENCE</scope>
    <source>
        <strain evidence="8">194_F1_1</strain>
    </source>
</reference>
<keyword evidence="2" id="KW-0813">Transport</keyword>
<comment type="caution">
    <text evidence="7">The sequence shown here is derived from an EMBL/GenBank/DDBJ whole genome shotgun (WGS) entry which is preliminary data.</text>
</comment>
<keyword evidence="4 6" id="KW-1133">Transmembrane helix</keyword>
<evidence type="ECO:0000256" key="4">
    <source>
        <dbReference type="ARBA" id="ARBA00022989"/>
    </source>
</evidence>
<dbReference type="InterPro" id="IPR001046">
    <property type="entry name" value="NRAMP_fam"/>
</dbReference>
<evidence type="ECO:0000313" key="16">
    <source>
        <dbReference type="Proteomes" id="UP001434419"/>
    </source>
</evidence>
<dbReference type="Proteomes" id="UP001434419">
    <property type="component" value="Unassembled WGS sequence"/>
</dbReference>
<dbReference type="EMBL" id="NKLP01000247">
    <property type="protein sequence ID" value="TDN29023.1"/>
    <property type="molecule type" value="Genomic_DNA"/>
</dbReference>
<evidence type="ECO:0000313" key="14">
    <source>
        <dbReference type="Proteomes" id="UP000295195"/>
    </source>
</evidence>
<feature type="transmembrane region" description="Helical" evidence="6">
    <location>
        <begin position="369"/>
        <end position="387"/>
    </location>
</feature>
<feature type="transmembrane region" description="Helical" evidence="6">
    <location>
        <begin position="221"/>
        <end position="239"/>
    </location>
</feature>
<reference evidence="9 12" key="2">
    <citation type="submission" date="2017-12" db="EMBL/GenBank/DDBJ databases">
        <title>Phylogenetic diversity of female urinary microbiome.</title>
        <authorList>
            <person name="Thomas-White K."/>
            <person name="Wolfe A.J."/>
        </authorList>
    </citation>
    <scope>NUCLEOTIDE SEQUENCE [LARGE SCALE GENOMIC DNA]</scope>
    <source>
        <strain evidence="9 12">UMB0085</strain>
    </source>
</reference>
<keyword evidence="3 6" id="KW-0812">Transmembrane</keyword>
<organism evidence="7 15">
    <name type="scientific">Lactobacillus crispatus</name>
    <dbReference type="NCBI Taxonomy" id="47770"/>
    <lineage>
        <taxon>Bacteria</taxon>
        <taxon>Bacillati</taxon>
        <taxon>Bacillota</taxon>
        <taxon>Bacilli</taxon>
        <taxon>Lactobacillales</taxon>
        <taxon>Lactobacillaceae</taxon>
        <taxon>Lactobacillus</taxon>
    </lineage>
</organism>
<protein>
    <submittedName>
        <fullName evidence="9">Divalent metal cation transporter</fullName>
    </submittedName>
    <submittedName>
        <fullName evidence="7">Nramp family divalent metal transporter</fullName>
    </submittedName>
</protein>
<reference evidence="10 13" key="3">
    <citation type="submission" date="2019-01" db="EMBL/GenBank/DDBJ databases">
        <title>The genome sequence of Lactobacillus crispatus L49.</title>
        <authorList>
            <person name="Zhong J."/>
            <person name="Zhang J."/>
        </authorList>
    </citation>
    <scope>NUCLEOTIDE SEQUENCE [LARGE SCALE GENOMIC DNA]</scope>
    <source>
        <strain evidence="10 13">L49</strain>
    </source>
</reference>
<dbReference type="GO" id="GO:0015086">
    <property type="term" value="F:cadmium ion transmembrane transporter activity"/>
    <property type="evidence" value="ECO:0007669"/>
    <property type="project" value="TreeGrafter"/>
</dbReference>
<dbReference type="NCBIfam" id="NF037982">
    <property type="entry name" value="Nramp_1"/>
    <property type="match status" value="1"/>
</dbReference>
<feature type="transmembrane region" description="Helical" evidence="6">
    <location>
        <begin position="142"/>
        <end position="162"/>
    </location>
</feature>
<dbReference type="EMBL" id="JAVTXN010000079">
    <property type="protein sequence ID" value="MDT9610495.1"/>
    <property type="molecule type" value="Genomic_DNA"/>
</dbReference>
<dbReference type="Proteomes" id="UP001253287">
    <property type="component" value="Unassembled WGS sequence"/>
</dbReference>
<feature type="transmembrane region" description="Helical" evidence="6">
    <location>
        <begin position="30"/>
        <end position="49"/>
    </location>
</feature>
<feature type="transmembrane region" description="Helical" evidence="6">
    <location>
        <begin position="64"/>
        <end position="85"/>
    </location>
</feature>
<keyword evidence="16" id="KW-1185">Reference proteome</keyword>
<evidence type="ECO:0000313" key="10">
    <source>
        <dbReference type="EMBL" id="RXF57136.1"/>
    </source>
</evidence>
<keyword evidence="5 6" id="KW-0472">Membrane</keyword>
<accession>A0A135ZEZ0</accession>
<evidence type="ECO:0000256" key="5">
    <source>
        <dbReference type="ARBA" id="ARBA00023136"/>
    </source>
</evidence>
<dbReference type="PANTHER" id="PTHR11706:SF33">
    <property type="entry name" value="NATURAL RESISTANCE-ASSOCIATED MACROPHAGE PROTEIN 2"/>
    <property type="match status" value="1"/>
</dbReference>
<evidence type="ECO:0000256" key="3">
    <source>
        <dbReference type="ARBA" id="ARBA00022692"/>
    </source>
</evidence>
<feature type="transmembrane region" description="Helical" evidence="6">
    <location>
        <begin position="111"/>
        <end position="136"/>
    </location>
</feature>
<dbReference type="AlphaFoldDB" id="A0A135ZEZ0"/>
<dbReference type="GO" id="GO:0034755">
    <property type="term" value="P:iron ion transmembrane transport"/>
    <property type="evidence" value="ECO:0007669"/>
    <property type="project" value="TreeGrafter"/>
</dbReference>
<feature type="transmembrane region" description="Helical" evidence="6">
    <location>
        <begin position="272"/>
        <end position="290"/>
    </location>
</feature>
<dbReference type="NCBIfam" id="TIGR01197">
    <property type="entry name" value="nramp"/>
    <property type="match status" value="1"/>
</dbReference>
<dbReference type="EMBL" id="JBETVU010000012">
    <property type="protein sequence ID" value="MES5149409.1"/>
    <property type="molecule type" value="Genomic_DNA"/>
</dbReference>
<feature type="transmembrane region" description="Helical" evidence="6">
    <location>
        <begin position="169"/>
        <end position="189"/>
    </location>
</feature>
<feature type="transmembrane region" description="Helical" evidence="6">
    <location>
        <begin position="407"/>
        <end position="424"/>
    </location>
</feature>
<dbReference type="Proteomes" id="UP000289808">
    <property type="component" value="Unassembled WGS sequence"/>
</dbReference>
<evidence type="ECO:0000256" key="6">
    <source>
        <dbReference type="SAM" id="Phobius"/>
    </source>
</evidence>
<comment type="subcellular location">
    <subcellularLocation>
        <location evidence="1">Membrane</location>
        <topology evidence="1">Multi-pass membrane protein</topology>
    </subcellularLocation>
</comment>
<dbReference type="GO" id="GO:0005384">
    <property type="term" value="F:manganese ion transmembrane transporter activity"/>
    <property type="evidence" value="ECO:0007669"/>
    <property type="project" value="TreeGrafter"/>
</dbReference>
<evidence type="ECO:0000256" key="2">
    <source>
        <dbReference type="ARBA" id="ARBA00022448"/>
    </source>
</evidence>
<feature type="transmembrane region" description="Helical" evidence="6">
    <location>
        <begin position="317"/>
        <end position="337"/>
    </location>
</feature>
<evidence type="ECO:0000256" key="1">
    <source>
        <dbReference type="ARBA" id="ARBA00004141"/>
    </source>
</evidence>
<evidence type="ECO:0000313" key="12">
    <source>
        <dbReference type="Proteomes" id="UP000235119"/>
    </source>
</evidence>
<evidence type="ECO:0000313" key="9">
    <source>
        <dbReference type="EMBL" id="PLT10923.1"/>
    </source>
</evidence>
<dbReference type="PRINTS" id="PR00447">
    <property type="entry name" value="NATRESASSCMP"/>
</dbReference>
<evidence type="ECO:0000313" key="11">
    <source>
        <dbReference type="EMBL" id="TDN29023.1"/>
    </source>
</evidence>
<proteinExistence type="predicted"/>
<dbReference type="NCBIfam" id="NF001923">
    <property type="entry name" value="PRK00701.1"/>
    <property type="match status" value="1"/>
</dbReference>
<dbReference type="GO" id="GO:0005886">
    <property type="term" value="C:plasma membrane"/>
    <property type="evidence" value="ECO:0007669"/>
    <property type="project" value="TreeGrafter"/>
</dbReference>
<reference evidence="11 14" key="1">
    <citation type="submission" date="2017-06" db="EMBL/GenBank/DDBJ databases">
        <authorList>
            <person name="Swanenburg J."/>
            <person name="Kort R."/>
        </authorList>
    </citation>
    <scope>NUCLEOTIDE SEQUENCE [LARGE SCALE GENOMIC DNA]</scope>
    <source>
        <strain evidence="11 14">RL05</strain>
    </source>
</reference>
<dbReference type="EMBL" id="PKIW01000037">
    <property type="protein sequence ID" value="PLT10923.1"/>
    <property type="molecule type" value="Genomic_DNA"/>
</dbReference>
<reference evidence="7" key="4">
    <citation type="submission" date="2023-08" db="EMBL/GenBank/DDBJ databases">
        <title>Lactobacillus from the Female Urinary Tract.</title>
        <authorList>
            <person name="Stegman N."/>
            <person name="Jackson B."/>
            <person name="Steiling M."/>
            <person name="Sedano C."/>
            <person name="Wolfe A."/>
            <person name="Putonti C."/>
        </authorList>
    </citation>
    <scope>NUCLEOTIDE SEQUENCE</scope>
    <source>
        <strain evidence="7">UMB5661</strain>
    </source>
</reference>
<dbReference type="RefSeq" id="WP_005719101.1">
    <property type="nucleotide sequence ID" value="NZ_CAZZQD010000001.1"/>
</dbReference>
<evidence type="ECO:0000313" key="13">
    <source>
        <dbReference type="Proteomes" id="UP000289808"/>
    </source>
</evidence>
<evidence type="ECO:0000313" key="7">
    <source>
        <dbReference type="EMBL" id="MDT9610495.1"/>
    </source>
</evidence>
<gene>
    <name evidence="8" type="ORF">ABVC42_05640</name>
    <name evidence="11" type="ORF">CEE75_11830</name>
    <name evidence="9" type="ORF">CYJ79_07810</name>
    <name evidence="10" type="ORF">ERD32_08485</name>
    <name evidence="7" type="ORF">RON39_10325</name>
</gene>
<dbReference type="Proteomes" id="UP000295195">
    <property type="component" value="Unassembled WGS sequence"/>
</dbReference>
<dbReference type="EMBL" id="SCLX01000054">
    <property type="protein sequence ID" value="RXF57136.1"/>
    <property type="molecule type" value="Genomic_DNA"/>
</dbReference>
<evidence type="ECO:0000313" key="8">
    <source>
        <dbReference type="EMBL" id="MES5149409.1"/>
    </source>
</evidence>
<dbReference type="Proteomes" id="UP000235119">
    <property type="component" value="Unassembled WGS sequence"/>
</dbReference>
<evidence type="ECO:0000313" key="15">
    <source>
        <dbReference type="Proteomes" id="UP001253287"/>
    </source>
</evidence>